<evidence type="ECO:0000256" key="4">
    <source>
        <dbReference type="ARBA" id="ARBA00023136"/>
    </source>
</evidence>
<feature type="region of interest" description="Disordered" evidence="5">
    <location>
        <begin position="338"/>
        <end position="362"/>
    </location>
</feature>
<evidence type="ECO:0000313" key="7">
    <source>
        <dbReference type="EMBL" id="KLO12173.1"/>
    </source>
</evidence>
<gene>
    <name evidence="7" type="ORF">SCHPADRAFT_854296</name>
</gene>
<protein>
    <submittedName>
        <fullName evidence="7">Uncharacterized protein</fullName>
    </submittedName>
</protein>
<feature type="compositionally biased region" description="Low complexity" evidence="5">
    <location>
        <begin position="668"/>
        <end position="678"/>
    </location>
</feature>
<dbReference type="GO" id="GO:0005886">
    <property type="term" value="C:plasma membrane"/>
    <property type="evidence" value="ECO:0007669"/>
    <property type="project" value="TreeGrafter"/>
</dbReference>
<dbReference type="PANTHER" id="PTHR23112:SF37">
    <property type="entry name" value="G PROTEIN-COUPLED RECEPTOR GPR1"/>
    <property type="match status" value="1"/>
</dbReference>
<feature type="transmembrane region" description="Helical" evidence="6">
    <location>
        <begin position="274"/>
        <end position="293"/>
    </location>
</feature>
<dbReference type="Gene3D" id="1.20.1070.10">
    <property type="entry name" value="Rhodopsin 7-helix transmembrane proteins"/>
    <property type="match status" value="1"/>
</dbReference>
<keyword evidence="4 6" id="KW-0472">Membrane</keyword>
<keyword evidence="8" id="KW-1185">Reference proteome</keyword>
<feature type="compositionally biased region" description="Polar residues" evidence="5">
    <location>
        <begin position="645"/>
        <end position="655"/>
    </location>
</feature>
<feature type="region of interest" description="Disordered" evidence="5">
    <location>
        <begin position="484"/>
        <end position="506"/>
    </location>
</feature>
<evidence type="ECO:0000256" key="3">
    <source>
        <dbReference type="ARBA" id="ARBA00022989"/>
    </source>
</evidence>
<name>A0A0H2RRT5_9AGAM</name>
<feature type="region of interest" description="Disordered" evidence="5">
    <location>
        <begin position="640"/>
        <end position="706"/>
    </location>
</feature>
<feature type="compositionally biased region" description="Low complexity" evidence="5">
    <location>
        <begin position="488"/>
        <end position="506"/>
    </location>
</feature>
<sequence length="768" mass="86603">MGFGQELIESQVCLSHFEREQRVGLAFIALASLLSFLAVVTFFSLYLRNLIRSIRLSTDGSWRFFSTDIDSYFLSLMLADCLLSVGGLMNIKWIIIGHSSCGHYCSAQGAIQQLGAPGVALSNIAISLHTFFVIFFNWNSKSWLVPTAVNLFLWTYLSLLVVIGYVVHQSPGLNFFSPTPTWCWIDKKFVVERLIGDYVYPWLACLLLLVVYSLLFFRLRGWVSVTPDRWSRIRLVRRGSSNRLTQGEFGRAIEDNSESGIGTLIGRQKASKMLWYPVCYIILILPMSIVRWIHFTNDDNPPPFILTAAVATLFKLSGLVNVVLYMLTRPNLLLFRGQNPSARQSGPIAPRSSTRQEGLQQTHTEEVYEFDPLPTSGGSPASPDVHSASTYGSFAAMQLRSPASQTDPGKLDISHIDFAPLAINIPSSRLSNMSGVWERFGKEDPSSRPFTPLTAKFRRSNDDLLRPTSKLPVNEASYIPLLREEASIRTPRPQSRQRRPSPLSRQIRSSFEALTQPRIHSFSPAWEETVRDILKRDNGAKAAFATSAHSSNIRTSTIERIQLEDSSHGRKDREKEMEQLEWTFPAQSPQLHLTFQGAHPRHSHHPQVSSTSDEAPMYHLPMRAQKRPAIRESSYFRRSIMPPSSYRTPSLQELMSPSTSEPTPPFTPTSTLSTSRSPAISTPRTASYTFIPPSQDVRIRPKPSLESPLRQQPIIVAQDDEEQYSRQYVVEEKGPFATDLRLRDSRSRASALRKGRKPSKVTFNLVNP</sequence>
<organism evidence="7 8">
    <name type="scientific">Schizopora paradoxa</name>
    <dbReference type="NCBI Taxonomy" id="27342"/>
    <lineage>
        <taxon>Eukaryota</taxon>
        <taxon>Fungi</taxon>
        <taxon>Dikarya</taxon>
        <taxon>Basidiomycota</taxon>
        <taxon>Agaricomycotina</taxon>
        <taxon>Agaricomycetes</taxon>
        <taxon>Hymenochaetales</taxon>
        <taxon>Schizoporaceae</taxon>
        <taxon>Schizopora</taxon>
    </lineage>
</organism>
<evidence type="ECO:0000256" key="2">
    <source>
        <dbReference type="ARBA" id="ARBA00022692"/>
    </source>
</evidence>
<feature type="transmembrane region" description="Helical" evidence="6">
    <location>
        <begin position="72"/>
        <end position="95"/>
    </location>
</feature>
<feature type="region of interest" description="Disordered" evidence="5">
    <location>
        <begin position="742"/>
        <end position="768"/>
    </location>
</feature>
<proteinExistence type="predicted"/>
<dbReference type="SUPFAM" id="SSF81321">
    <property type="entry name" value="Family A G protein-coupled receptor-like"/>
    <property type="match status" value="1"/>
</dbReference>
<evidence type="ECO:0000256" key="6">
    <source>
        <dbReference type="SAM" id="Phobius"/>
    </source>
</evidence>
<comment type="subcellular location">
    <subcellularLocation>
        <location evidence="1">Membrane</location>
        <topology evidence="1">Multi-pass membrane protein</topology>
    </subcellularLocation>
</comment>
<dbReference type="Proteomes" id="UP000053477">
    <property type="component" value="Unassembled WGS sequence"/>
</dbReference>
<feature type="region of interest" description="Disordered" evidence="5">
    <location>
        <begin position="597"/>
        <end position="618"/>
    </location>
</feature>
<evidence type="ECO:0000313" key="8">
    <source>
        <dbReference type="Proteomes" id="UP000053477"/>
    </source>
</evidence>
<feature type="compositionally biased region" description="Polar residues" evidence="5">
    <location>
        <begin position="679"/>
        <end position="688"/>
    </location>
</feature>
<reference evidence="7 8" key="1">
    <citation type="submission" date="2015-04" db="EMBL/GenBank/DDBJ databases">
        <title>Complete genome sequence of Schizopora paradoxa KUC8140, a cosmopolitan wood degrader in East Asia.</title>
        <authorList>
            <consortium name="DOE Joint Genome Institute"/>
            <person name="Min B."/>
            <person name="Park H."/>
            <person name="Jang Y."/>
            <person name="Kim J.-J."/>
            <person name="Kim K.H."/>
            <person name="Pangilinan J."/>
            <person name="Lipzen A."/>
            <person name="Riley R."/>
            <person name="Grigoriev I.V."/>
            <person name="Spatafora J.W."/>
            <person name="Choi I.-G."/>
        </authorList>
    </citation>
    <scope>NUCLEOTIDE SEQUENCE [LARGE SCALE GENOMIC DNA]</scope>
    <source>
        <strain evidence="7 8">KUC8140</strain>
    </source>
</reference>
<feature type="transmembrane region" description="Helical" evidence="6">
    <location>
        <begin position="115"/>
        <end position="136"/>
    </location>
</feature>
<feature type="transmembrane region" description="Helical" evidence="6">
    <location>
        <begin position="305"/>
        <end position="327"/>
    </location>
</feature>
<feature type="compositionally biased region" description="Polar residues" evidence="5">
    <location>
        <begin position="351"/>
        <end position="362"/>
    </location>
</feature>
<keyword evidence="3 6" id="KW-1133">Transmembrane helix</keyword>
<dbReference type="InParanoid" id="A0A0H2RRT5"/>
<feature type="transmembrane region" description="Helical" evidence="6">
    <location>
        <begin position="199"/>
        <end position="219"/>
    </location>
</feature>
<evidence type="ECO:0000256" key="1">
    <source>
        <dbReference type="ARBA" id="ARBA00004141"/>
    </source>
</evidence>
<dbReference type="EMBL" id="KQ085983">
    <property type="protein sequence ID" value="KLO12173.1"/>
    <property type="molecule type" value="Genomic_DNA"/>
</dbReference>
<feature type="region of interest" description="Disordered" evidence="5">
    <location>
        <begin position="556"/>
        <end position="577"/>
    </location>
</feature>
<evidence type="ECO:0000256" key="5">
    <source>
        <dbReference type="SAM" id="MobiDB-lite"/>
    </source>
</evidence>
<dbReference type="GO" id="GO:0004930">
    <property type="term" value="F:G protein-coupled receptor activity"/>
    <property type="evidence" value="ECO:0007669"/>
    <property type="project" value="TreeGrafter"/>
</dbReference>
<dbReference type="PANTHER" id="PTHR23112">
    <property type="entry name" value="G PROTEIN-COUPLED RECEPTOR 157-RELATED"/>
    <property type="match status" value="1"/>
</dbReference>
<feature type="transmembrane region" description="Helical" evidence="6">
    <location>
        <begin position="24"/>
        <end position="47"/>
    </location>
</feature>
<dbReference type="AlphaFoldDB" id="A0A0H2RRT5"/>
<accession>A0A0H2RRT5</accession>
<dbReference type="GO" id="GO:0007189">
    <property type="term" value="P:adenylate cyclase-activating G protein-coupled receptor signaling pathway"/>
    <property type="evidence" value="ECO:0007669"/>
    <property type="project" value="TreeGrafter"/>
</dbReference>
<feature type="transmembrane region" description="Helical" evidence="6">
    <location>
        <begin position="148"/>
        <end position="167"/>
    </location>
</feature>
<keyword evidence="2 6" id="KW-0812">Transmembrane</keyword>
<dbReference type="OrthoDB" id="100006at2759"/>
<feature type="compositionally biased region" description="Basic and acidic residues" evidence="5">
    <location>
        <begin position="561"/>
        <end position="577"/>
    </location>
</feature>
<dbReference type="STRING" id="27342.A0A0H2RRT5"/>